<organism evidence="2 3">
    <name type="scientific">Rhizobium quercicola</name>
    <dbReference type="NCBI Taxonomy" id="2901226"/>
    <lineage>
        <taxon>Bacteria</taxon>
        <taxon>Pseudomonadati</taxon>
        <taxon>Pseudomonadota</taxon>
        <taxon>Alphaproteobacteria</taxon>
        <taxon>Hyphomicrobiales</taxon>
        <taxon>Rhizobiaceae</taxon>
        <taxon>Rhizobium/Agrobacterium group</taxon>
        <taxon>Rhizobium</taxon>
    </lineage>
</organism>
<dbReference type="GO" id="GO:0003677">
    <property type="term" value="F:DNA binding"/>
    <property type="evidence" value="ECO:0007669"/>
    <property type="project" value="UniProtKB-KW"/>
</dbReference>
<feature type="domain" description="SpoVT-AbrB" evidence="1">
    <location>
        <begin position="3"/>
        <end position="51"/>
    </location>
</feature>
<sequence>MRLKVSDDGRIVLNRDVLEPLGLGPGDEVDVDVMPRHRTSLHVVAKTRPIESLFGMFSHKADRPHTLEEIKEAIAAGYAGEIDPDEPKS</sequence>
<evidence type="ECO:0000313" key="3">
    <source>
        <dbReference type="Proteomes" id="UP001139089"/>
    </source>
</evidence>
<dbReference type="EMBL" id="JAJOZR010000017">
    <property type="protein sequence ID" value="MCD7111552.1"/>
    <property type="molecule type" value="Genomic_DNA"/>
</dbReference>
<keyword evidence="2" id="KW-0238">DNA-binding</keyword>
<name>A0A9X1T2H2_9HYPH</name>
<accession>A0A9X1T2H2</accession>
<proteinExistence type="predicted"/>
<dbReference type="InterPro" id="IPR007159">
    <property type="entry name" value="SpoVT-AbrB_dom"/>
</dbReference>
<keyword evidence="3" id="KW-1185">Reference proteome</keyword>
<reference evidence="2" key="1">
    <citation type="submission" date="2021-12" db="EMBL/GenBank/DDBJ databases">
        <authorList>
            <person name="Li Y."/>
        </authorList>
    </citation>
    <scope>NUCLEOTIDE SEQUENCE</scope>
    <source>
        <strain evidence="2">DKSPLA3</strain>
    </source>
</reference>
<evidence type="ECO:0000313" key="2">
    <source>
        <dbReference type="EMBL" id="MCD7111552.1"/>
    </source>
</evidence>
<dbReference type="AlphaFoldDB" id="A0A9X1T2H2"/>
<gene>
    <name evidence="2" type="ORF">LRX75_21170</name>
</gene>
<dbReference type="RefSeq" id="WP_231816629.1">
    <property type="nucleotide sequence ID" value="NZ_JAJOZR010000017.1"/>
</dbReference>
<comment type="caution">
    <text evidence="2">The sequence shown here is derived from an EMBL/GenBank/DDBJ whole genome shotgun (WGS) entry which is preliminary data.</text>
</comment>
<dbReference type="Proteomes" id="UP001139089">
    <property type="component" value="Unassembled WGS sequence"/>
</dbReference>
<protein>
    <submittedName>
        <fullName evidence="2">AbrB/MazE/SpoVT family DNA-binding domain-containing protein</fullName>
    </submittedName>
</protein>
<dbReference type="SMART" id="SM00966">
    <property type="entry name" value="SpoVT_AbrB"/>
    <property type="match status" value="1"/>
</dbReference>
<evidence type="ECO:0000259" key="1">
    <source>
        <dbReference type="SMART" id="SM00966"/>
    </source>
</evidence>